<organism evidence="1 2">
    <name type="scientific">Dentiscutata heterogama</name>
    <dbReference type="NCBI Taxonomy" id="1316150"/>
    <lineage>
        <taxon>Eukaryota</taxon>
        <taxon>Fungi</taxon>
        <taxon>Fungi incertae sedis</taxon>
        <taxon>Mucoromycota</taxon>
        <taxon>Glomeromycotina</taxon>
        <taxon>Glomeromycetes</taxon>
        <taxon>Diversisporales</taxon>
        <taxon>Gigasporaceae</taxon>
        <taxon>Dentiscutata</taxon>
    </lineage>
</organism>
<keyword evidence="2" id="KW-1185">Reference proteome</keyword>
<reference evidence="1" key="1">
    <citation type="submission" date="2021-06" db="EMBL/GenBank/DDBJ databases">
        <authorList>
            <person name="Kallberg Y."/>
            <person name="Tangrot J."/>
            <person name="Rosling A."/>
        </authorList>
    </citation>
    <scope>NUCLEOTIDE SEQUENCE</scope>
    <source>
        <strain evidence="1">IL203A</strain>
    </source>
</reference>
<feature type="non-terminal residue" evidence="1">
    <location>
        <position position="103"/>
    </location>
</feature>
<evidence type="ECO:0000313" key="1">
    <source>
        <dbReference type="EMBL" id="CAG8581213.1"/>
    </source>
</evidence>
<evidence type="ECO:0000313" key="2">
    <source>
        <dbReference type="Proteomes" id="UP000789702"/>
    </source>
</evidence>
<dbReference type="Proteomes" id="UP000789702">
    <property type="component" value="Unassembled WGS sequence"/>
</dbReference>
<proteinExistence type="predicted"/>
<comment type="caution">
    <text evidence="1">The sequence shown here is derived from an EMBL/GenBank/DDBJ whole genome shotgun (WGS) entry which is preliminary data.</text>
</comment>
<name>A0ACA9MBZ7_9GLOM</name>
<gene>
    <name evidence="1" type="ORF">DHETER_LOCUS6476</name>
</gene>
<protein>
    <submittedName>
        <fullName evidence="1">5070_t:CDS:1</fullName>
    </submittedName>
</protein>
<dbReference type="EMBL" id="CAJVPU010008192">
    <property type="protein sequence ID" value="CAG8581213.1"/>
    <property type="molecule type" value="Genomic_DNA"/>
</dbReference>
<accession>A0ACA9MBZ7</accession>
<sequence length="103" mass="10918">MGFWEFVSKVVITTTVGIILGPAAIPVGAAVWGTSEIIKQNSDNKDVRGVFGFISDCGRETFTGEVIGLAAQGAVTVVEISKTISSTTAEQKQQQKKQLENTS</sequence>